<keyword evidence="1" id="KW-1133">Transmembrane helix</keyword>
<dbReference type="EMBL" id="CABFPH010000008">
    <property type="protein sequence ID" value="VUD70364.1"/>
    <property type="molecule type" value="Genomic_DNA"/>
</dbReference>
<evidence type="ECO:0000313" key="2">
    <source>
        <dbReference type="EMBL" id="VUD70364.1"/>
    </source>
</evidence>
<sequence>MLKRILMTGLAEFMAFGLLTVAVAAWGVALAPVP</sequence>
<proteinExistence type="predicted"/>
<accession>A0A509E9L3</accession>
<name>A0A509E9L3_9HYPH</name>
<evidence type="ECO:0000256" key="1">
    <source>
        <dbReference type="SAM" id="Phobius"/>
    </source>
</evidence>
<evidence type="ECO:0000313" key="3">
    <source>
        <dbReference type="Proteomes" id="UP000410984"/>
    </source>
</evidence>
<feature type="transmembrane region" description="Helical" evidence="1">
    <location>
        <begin position="12"/>
        <end position="33"/>
    </location>
</feature>
<organism evidence="2 3">
    <name type="scientific">Methylobacterium symbioticum</name>
    <dbReference type="NCBI Taxonomy" id="2584084"/>
    <lineage>
        <taxon>Bacteria</taxon>
        <taxon>Pseudomonadati</taxon>
        <taxon>Pseudomonadota</taxon>
        <taxon>Alphaproteobacteria</taxon>
        <taxon>Hyphomicrobiales</taxon>
        <taxon>Methylobacteriaceae</taxon>
        <taxon>Methylobacterium</taxon>
    </lineage>
</organism>
<dbReference type="Proteomes" id="UP000410984">
    <property type="component" value="Unassembled WGS sequence"/>
</dbReference>
<keyword evidence="3" id="KW-1185">Reference proteome</keyword>
<gene>
    <name evidence="2" type="ORF">MET9862_00929</name>
</gene>
<dbReference type="AlphaFoldDB" id="A0A509E9L3"/>
<reference evidence="2 3" key="1">
    <citation type="submission" date="2019-06" db="EMBL/GenBank/DDBJ databases">
        <authorList>
            <person name="Rodrigo-Torres L."/>
            <person name="Arahal R. D."/>
            <person name="Lucena T."/>
        </authorList>
    </citation>
    <scope>NUCLEOTIDE SEQUENCE [LARGE SCALE GENOMIC DNA]</scope>
    <source>
        <strain evidence="2 3">SB0023/3</strain>
    </source>
</reference>
<keyword evidence="1" id="KW-0472">Membrane</keyword>
<protein>
    <submittedName>
        <fullName evidence="2">Uncharacterized protein</fullName>
    </submittedName>
</protein>
<keyword evidence="1" id="KW-0812">Transmembrane</keyword>